<dbReference type="PROSITE" id="PS00211">
    <property type="entry name" value="ABC_TRANSPORTER_1"/>
    <property type="match status" value="1"/>
</dbReference>
<proteinExistence type="predicted"/>
<evidence type="ECO:0000256" key="4">
    <source>
        <dbReference type="ARBA" id="ARBA00022840"/>
    </source>
</evidence>
<dbReference type="InterPro" id="IPR003439">
    <property type="entry name" value="ABC_transporter-like_ATP-bd"/>
</dbReference>
<dbReference type="Pfam" id="PF00005">
    <property type="entry name" value="ABC_tran"/>
    <property type="match status" value="1"/>
</dbReference>
<feature type="transmembrane region" description="Helical" evidence="8">
    <location>
        <begin position="156"/>
        <end position="177"/>
    </location>
</feature>
<evidence type="ECO:0000256" key="3">
    <source>
        <dbReference type="ARBA" id="ARBA00022741"/>
    </source>
</evidence>
<dbReference type="Gene3D" id="1.20.1560.10">
    <property type="entry name" value="ABC transporter type 1, transmembrane domain"/>
    <property type="match status" value="1"/>
</dbReference>
<dbReference type="Proteomes" id="UP000266552">
    <property type="component" value="Chromosome"/>
</dbReference>
<dbReference type="Pfam" id="PF00664">
    <property type="entry name" value="ABC_membrane"/>
    <property type="match status" value="1"/>
</dbReference>
<feature type="transmembrane region" description="Helical" evidence="8">
    <location>
        <begin position="235"/>
        <end position="256"/>
    </location>
</feature>
<dbReference type="GO" id="GO:0016887">
    <property type="term" value="F:ATP hydrolysis activity"/>
    <property type="evidence" value="ECO:0007669"/>
    <property type="project" value="InterPro"/>
</dbReference>
<dbReference type="InterPro" id="IPR027417">
    <property type="entry name" value="P-loop_NTPase"/>
</dbReference>
<dbReference type="SUPFAM" id="SSF52540">
    <property type="entry name" value="P-loop containing nucleoside triphosphate hydrolases"/>
    <property type="match status" value="1"/>
</dbReference>
<dbReference type="SMART" id="SM00382">
    <property type="entry name" value="AAA"/>
    <property type="match status" value="1"/>
</dbReference>
<dbReference type="InterPro" id="IPR036640">
    <property type="entry name" value="ABC1_TM_sf"/>
</dbReference>
<dbReference type="AlphaFoldDB" id="A0A385TVR9"/>
<keyword evidence="4" id="KW-0067">ATP-binding</keyword>
<feature type="domain" description="ABC transporter" evidence="9">
    <location>
        <begin position="385"/>
        <end position="620"/>
    </location>
</feature>
<dbReference type="InterPro" id="IPR003593">
    <property type="entry name" value="AAA+_ATPase"/>
</dbReference>
<dbReference type="InterPro" id="IPR039421">
    <property type="entry name" value="Type_1_exporter"/>
</dbReference>
<name>A0A385TVR9_PAELA</name>
<dbReference type="InterPro" id="IPR017871">
    <property type="entry name" value="ABC_transporter-like_CS"/>
</dbReference>
<comment type="subcellular location">
    <subcellularLocation>
        <location evidence="1">Cell membrane</location>
        <topology evidence="1">Multi-pass membrane protein</topology>
    </subcellularLocation>
</comment>
<dbReference type="GO" id="GO:0005524">
    <property type="term" value="F:ATP binding"/>
    <property type="evidence" value="ECO:0007669"/>
    <property type="project" value="UniProtKB-KW"/>
</dbReference>
<keyword evidence="2 8" id="KW-0812">Transmembrane</keyword>
<reference evidence="11 12" key="1">
    <citation type="submission" date="2018-09" db="EMBL/GenBank/DDBJ databases">
        <title>Genome Sequence of Paenibacillus lautus Strain E7593-69, Azo Dye-Degrading Bacteria, Isolated from Commercial Tattoo Inks.</title>
        <authorList>
            <person name="Nho S.W."/>
            <person name="Kim S.-J."/>
            <person name="Kweon O."/>
            <person name="Cerniglia C.E."/>
        </authorList>
    </citation>
    <scope>NUCLEOTIDE SEQUENCE [LARGE SCALE GENOMIC DNA]</scope>
    <source>
        <strain evidence="11 12">E7593-69</strain>
    </source>
</reference>
<dbReference type="RefSeq" id="WP_119851000.1">
    <property type="nucleotide sequence ID" value="NZ_CP032412.1"/>
</dbReference>
<dbReference type="GO" id="GO:0005886">
    <property type="term" value="C:plasma membrane"/>
    <property type="evidence" value="ECO:0007669"/>
    <property type="project" value="UniProtKB-SubCell"/>
</dbReference>
<dbReference type="CDD" id="cd18584">
    <property type="entry name" value="ABC_6TM_AarD_CydD"/>
    <property type="match status" value="1"/>
</dbReference>
<dbReference type="PROSITE" id="PS50893">
    <property type="entry name" value="ABC_TRANSPORTER_2"/>
    <property type="match status" value="1"/>
</dbReference>
<evidence type="ECO:0000256" key="2">
    <source>
        <dbReference type="ARBA" id="ARBA00022692"/>
    </source>
</evidence>
<evidence type="ECO:0000313" key="11">
    <source>
        <dbReference type="EMBL" id="AYB47591.1"/>
    </source>
</evidence>
<dbReference type="GO" id="GO:0140359">
    <property type="term" value="F:ABC-type transporter activity"/>
    <property type="evidence" value="ECO:0007669"/>
    <property type="project" value="InterPro"/>
</dbReference>
<dbReference type="NCBIfam" id="TIGR02857">
    <property type="entry name" value="CydD"/>
    <property type="match status" value="1"/>
</dbReference>
<dbReference type="KEGG" id="plw:D5F53_31690"/>
<keyword evidence="12" id="KW-1185">Reference proteome</keyword>
<accession>A0A385TVR9</accession>
<organism evidence="11 12">
    <name type="scientific">Paenibacillus lautus</name>
    <name type="common">Bacillus lautus</name>
    <dbReference type="NCBI Taxonomy" id="1401"/>
    <lineage>
        <taxon>Bacteria</taxon>
        <taxon>Bacillati</taxon>
        <taxon>Bacillota</taxon>
        <taxon>Bacilli</taxon>
        <taxon>Bacillales</taxon>
        <taxon>Paenibacillaceae</taxon>
        <taxon>Paenibacillus</taxon>
    </lineage>
</organism>
<protein>
    <submittedName>
        <fullName evidence="11">Thiol reductant ABC exporter subunit CydD</fullName>
    </submittedName>
</protein>
<evidence type="ECO:0000259" key="10">
    <source>
        <dbReference type="PROSITE" id="PS50929"/>
    </source>
</evidence>
<evidence type="ECO:0000313" key="12">
    <source>
        <dbReference type="Proteomes" id="UP000266552"/>
    </source>
</evidence>
<evidence type="ECO:0000256" key="1">
    <source>
        <dbReference type="ARBA" id="ARBA00004651"/>
    </source>
</evidence>
<dbReference type="InterPro" id="IPR011527">
    <property type="entry name" value="ABC1_TM_dom"/>
</dbReference>
<keyword evidence="5 8" id="KW-1133">Transmembrane helix</keyword>
<dbReference type="InterPro" id="IPR014216">
    <property type="entry name" value="ABC_transptr_CydD"/>
</dbReference>
<dbReference type="SUPFAM" id="SSF90123">
    <property type="entry name" value="ABC transporter transmembrane region"/>
    <property type="match status" value="1"/>
</dbReference>
<evidence type="ECO:0000256" key="8">
    <source>
        <dbReference type="SAM" id="Phobius"/>
    </source>
</evidence>
<feature type="transmembrane region" description="Helical" evidence="8">
    <location>
        <begin position="131"/>
        <end position="150"/>
    </location>
</feature>
<feature type="transmembrane region" description="Helical" evidence="8">
    <location>
        <begin position="13"/>
        <end position="31"/>
    </location>
</feature>
<dbReference type="PANTHER" id="PTHR24221">
    <property type="entry name" value="ATP-BINDING CASSETTE SUB-FAMILY B"/>
    <property type="match status" value="1"/>
</dbReference>
<dbReference type="PANTHER" id="PTHR24221:SF614">
    <property type="entry name" value="GLUTATHIONE_L-CYSTEINE TRANSPORT SYSTEM ATP-BINDING_PERMEASE PROTEIN CYDC"/>
    <property type="match status" value="1"/>
</dbReference>
<keyword evidence="3" id="KW-0547">Nucleotide-binding</keyword>
<evidence type="ECO:0000256" key="7">
    <source>
        <dbReference type="SAM" id="MobiDB-lite"/>
    </source>
</evidence>
<gene>
    <name evidence="11" type="primary">cydD</name>
    <name evidence="11" type="ORF">D5F53_31690</name>
</gene>
<evidence type="ECO:0000259" key="9">
    <source>
        <dbReference type="PROSITE" id="PS50893"/>
    </source>
</evidence>
<sequence>MGKDLLGYKGAKTVFFLVAVCTLAQSMAILLQAKWLAEAVSALFAGSTLQEQGETIALFLLAFLARHGISVVQQGIAQRFAEETGTSLRKQLLEELFRNGPSFVRSEGTGNVVTLVLEGIGKFRKYAELTIPRMMGAGITPALVWLYVFMTDRISGIILLVTMPILIVFLILVGLAARKQTERQLDSYRMLSNHFVDSLRGLTTLKFLGQSRKHGASVQQVSEGYRAATMRTLRVAFLSSFALDFFTMLSVASVAVNLGLRLINGSLELLPALLILILAPEYFLPVRMVGADFHATLDGKQAGEAMQSIIREARKGHSGGSSGPVAAEGSVNGAGPFGPTGALETPASETMERTPTGLSFKIQNNFSDPSRSPQPPFRWEKGSVLELSGIGLRHEEQGPASLEDVTFRIPGQRRIGIVGESGAGKSTLIELLGGFMAPTSGAMALNGVMLEESNRCQWRSEVTYMPQQPYLFGATLEENVRFYAPEASRAQVEAAVKAAGLSELVKSLPGGLAEMIGGGGRALSGGQAQRVALARALLGGRRVLLLDEPTAHLDIETEYELKETMLSLFQDKWVFLATHRLHWMQDMDYIIVLHQGRVAETGTHEELMARQGVYYGLMTSQMEGVQ</sequence>
<dbReference type="Gene3D" id="3.40.50.300">
    <property type="entry name" value="P-loop containing nucleotide triphosphate hydrolases"/>
    <property type="match status" value="1"/>
</dbReference>
<dbReference type="GO" id="GO:0042883">
    <property type="term" value="P:cysteine transport"/>
    <property type="evidence" value="ECO:0007669"/>
    <property type="project" value="InterPro"/>
</dbReference>
<feature type="region of interest" description="Disordered" evidence="7">
    <location>
        <begin position="314"/>
        <end position="354"/>
    </location>
</feature>
<dbReference type="GO" id="GO:0034040">
    <property type="term" value="F:ATPase-coupled lipid transmembrane transporter activity"/>
    <property type="evidence" value="ECO:0007669"/>
    <property type="project" value="TreeGrafter"/>
</dbReference>
<feature type="domain" description="ABC transmembrane type-1" evidence="10">
    <location>
        <begin position="16"/>
        <end position="298"/>
    </location>
</feature>
<evidence type="ECO:0000256" key="5">
    <source>
        <dbReference type="ARBA" id="ARBA00022989"/>
    </source>
</evidence>
<dbReference type="PROSITE" id="PS50929">
    <property type="entry name" value="ABC_TM1F"/>
    <property type="match status" value="1"/>
</dbReference>
<dbReference type="EMBL" id="CP032412">
    <property type="protein sequence ID" value="AYB47591.1"/>
    <property type="molecule type" value="Genomic_DNA"/>
</dbReference>
<keyword evidence="6 8" id="KW-0472">Membrane</keyword>
<evidence type="ECO:0000256" key="6">
    <source>
        <dbReference type="ARBA" id="ARBA00023136"/>
    </source>
</evidence>